<evidence type="ECO:0000313" key="9">
    <source>
        <dbReference type="Proteomes" id="UP000033995"/>
    </source>
</evidence>
<dbReference type="EC" id="3.1.26.5" evidence="6 7"/>
<dbReference type="HAMAP" id="MF_00227">
    <property type="entry name" value="RNase_P"/>
    <property type="match status" value="1"/>
</dbReference>
<dbReference type="EMBL" id="LBOZ01000010">
    <property type="protein sequence ID" value="KKP46517.1"/>
    <property type="molecule type" value="Genomic_DNA"/>
</dbReference>
<evidence type="ECO:0000256" key="5">
    <source>
        <dbReference type="ARBA" id="ARBA00022884"/>
    </source>
</evidence>
<keyword evidence="5 6" id="KW-0694">RNA-binding</keyword>
<dbReference type="Gene3D" id="3.30.230.10">
    <property type="match status" value="1"/>
</dbReference>
<dbReference type="Pfam" id="PF00825">
    <property type="entry name" value="Ribonuclease_P"/>
    <property type="match status" value="1"/>
</dbReference>
<reference evidence="8 9" key="1">
    <citation type="journal article" date="2015" name="Nature">
        <title>rRNA introns, odd ribosomes, and small enigmatic genomes across a large radiation of phyla.</title>
        <authorList>
            <person name="Brown C.T."/>
            <person name="Hug L.A."/>
            <person name="Thomas B.C."/>
            <person name="Sharon I."/>
            <person name="Castelle C.J."/>
            <person name="Singh A."/>
            <person name="Wilkins M.J."/>
            <person name="Williams K.H."/>
            <person name="Banfield J.F."/>
        </authorList>
    </citation>
    <scope>NUCLEOTIDE SEQUENCE [LARGE SCALE GENOMIC DNA]</scope>
</reference>
<evidence type="ECO:0000256" key="1">
    <source>
        <dbReference type="ARBA" id="ARBA00022694"/>
    </source>
</evidence>
<dbReference type="AlphaFoldDB" id="A0A0G0CT77"/>
<evidence type="ECO:0000256" key="6">
    <source>
        <dbReference type="HAMAP-Rule" id="MF_00227"/>
    </source>
</evidence>
<sequence length="113" mass="13357">MLASKYRLKKRMNFARCEIDGRLIQSRSFGVEIYDRKDKDNSRFGFIISTRISKKAVTRNKIKRIISDYLRLNLGKIKTGLDIVFLIKPLIVKLNREQIEKEINEIITKNLQK</sequence>
<dbReference type="PANTHER" id="PTHR33992">
    <property type="entry name" value="RIBONUCLEASE P PROTEIN COMPONENT"/>
    <property type="match status" value="1"/>
</dbReference>
<dbReference type="GO" id="GO:0042781">
    <property type="term" value="F:3'-tRNA processing endoribonuclease activity"/>
    <property type="evidence" value="ECO:0007669"/>
    <property type="project" value="TreeGrafter"/>
</dbReference>
<name>A0A0G0CT77_9BACT</name>
<gene>
    <name evidence="6" type="primary">rnpA</name>
    <name evidence="8" type="ORF">UR38_C0010G0028</name>
</gene>
<comment type="function">
    <text evidence="6">RNaseP catalyzes the removal of the 5'-leader sequence from pre-tRNA to produce the mature 5'-terminus. It can also cleave other RNA substrates such as 4.5S RNA. The protein component plays an auxiliary but essential role in vivo by binding to the 5'-leader sequence and broadening the substrate specificity of the ribozyme.</text>
</comment>
<dbReference type="GO" id="GO:0001682">
    <property type="term" value="P:tRNA 5'-leader removal"/>
    <property type="evidence" value="ECO:0007669"/>
    <property type="project" value="UniProtKB-UniRule"/>
</dbReference>
<accession>A0A0G0CT77</accession>
<dbReference type="InterPro" id="IPR020568">
    <property type="entry name" value="Ribosomal_Su5_D2-typ_SF"/>
</dbReference>
<evidence type="ECO:0000256" key="7">
    <source>
        <dbReference type="NCBIfam" id="TIGR00188"/>
    </source>
</evidence>
<evidence type="ECO:0000313" key="8">
    <source>
        <dbReference type="EMBL" id="KKP46517.1"/>
    </source>
</evidence>
<organism evidence="8 9">
    <name type="scientific">Candidatus Woesebacteria bacterium GW2011_GWA2_33_28</name>
    <dbReference type="NCBI Taxonomy" id="1618561"/>
    <lineage>
        <taxon>Bacteria</taxon>
        <taxon>Candidatus Woeseibacteriota</taxon>
    </lineage>
</organism>
<keyword evidence="4 6" id="KW-0378">Hydrolase</keyword>
<dbReference type="GO" id="GO:0000049">
    <property type="term" value="F:tRNA binding"/>
    <property type="evidence" value="ECO:0007669"/>
    <property type="project" value="UniProtKB-UniRule"/>
</dbReference>
<dbReference type="InterPro" id="IPR014721">
    <property type="entry name" value="Ribsml_uS5_D2-typ_fold_subgr"/>
</dbReference>
<evidence type="ECO:0000256" key="2">
    <source>
        <dbReference type="ARBA" id="ARBA00022722"/>
    </source>
</evidence>
<dbReference type="SUPFAM" id="SSF54211">
    <property type="entry name" value="Ribosomal protein S5 domain 2-like"/>
    <property type="match status" value="1"/>
</dbReference>
<comment type="caution">
    <text evidence="8">The sequence shown here is derived from an EMBL/GenBank/DDBJ whole genome shotgun (WGS) entry which is preliminary data.</text>
</comment>
<dbReference type="NCBIfam" id="TIGR00188">
    <property type="entry name" value="rnpA"/>
    <property type="match status" value="1"/>
</dbReference>
<comment type="similarity">
    <text evidence="6">Belongs to the RnpA family.</text>
</comment>
<dbReference type="GO" id="GO:0030677">
    <property type="term" value="C:ribonuclease P complex"/>
    <property type="evidence" value="ECO:0007669"/>
    <property type="project" value="TreeGrafter"/>
</dbReference>
<keyword evidence="1 6" id="KW-0819">tRNA processing</keyword>
<comment type="subunit">
    <text evidence="6">Consists of a catalytic RNA component (M1 or rnpB) and a protein subunit.</text>
</comment>
<dbReference type="GO" id="GO:0004526">
    <property type="term" value="F:ribonuclease P activity"/>
    <property type="evidence" value="ECO:0007669"/>
    <property type="project" value="UniProtKB-UniRule"/>
</dbReference>
<keyword evidence="3 6" id="KW-0255">Endonuclease</keyword>
<keyword evidence="2 6" id="KW-0540">Nuclease</keyword>
<evidence type="ECO:0000256" key="3">
    <source>
        <dbReference type="ARBA" id="ARBA00022759"/>
    </source>
</evidence>
<evidence type="ECO:0000256" key="4">
    <source>
        <dbReference type="ARBA" id="ARBA00022801"/>
    </source>
</evidence>
<dbReference type="PANTHER" id="PTHR33992:SF1">
    <property type="entry name" value="RIBONUCLEASE P PROTEIN COMPONENT"/>
    <property type="match status" value="1"/>
</dbReference>
<dbReference type="InterPro" id="IPR000100">
    <property type="entry name" value="RNase_P"/>
</dbReference>
<proteinExistence type="inferred from homology"/>
<comment type="catalytic activity">
    <reaction evidence="6">
        <text>Endonucleolytic cleavage of RNA, removing 5'-extranucleotides from tRNA precursor.</text>
        <dbReference type="EC" id="3.1.26.5"/>
    </reaction>
</comment>
<protein>
    <recommendedName>
        <fullName evidence="6 7">Ribonuclease P protein component</fullName>
        <shortName evidence="6">RNase P protein</shortName>
        <shortName evidence="6">RNaseP protein</shortName>
        <ecNumber evidence="6 7">3.1.26.5</ecNumber>
    </recommendedName>
    <alternativeName>
        <fullName evidence="6">Protein C5</fullName>
    </alternativeName>
</protein>
<dbReference type="Proteomes" id="UP000033995">
    <property type="component" value="Unassembled WGS sequence"/>
</dbReference>